<evidence type="ECO:0000256" key="5">
    <source>
        <dbReference type="ARBA" id="ARBA00048128"/>
    </source>
</evidence>
<evidence type="ECO:0000313" key="8">
    <source>
        <dbReference type="Proteomes" id="UP000179153"/>
    </source>
</evidence>
<dbReference type="SUPFAM" id="SSF53448">
    <property type="entry name" value="Nucleotide-diphospho-sugar transferases"/>
    <property type="match status" value="1"/>
</dbReference>
<comment type="similarity">
    <text evidence="1">Belongs to the UDPGP type 2 family.</text>
</comment>
<dbReference type="EMBL" id="MHOI01000019">
    <property type="protein sequence ID" value="OGZ61327.1"/>
    <property type="molecule type" value="Genomic_DNA"/>
</dbReference>
<dbReference type="InterPro" id="IPR005835">
    <property type="entry name" value="NTP_transferase_dom"/>
</dbReference>
<dbReference type="Pfam" id="PF00483">
    <property type="entry name" value="NTP_transferase"/>
    <property type="match status" value="1"/>
</dbReference>
<dbReference type="GO" id="GO:0006011">
    <property type="term" value="P:UDP-alpha-D-glucose metabolic process"/>
    <property type="evidence" value="ECO:0007669"/>
    <property type="project" value="InterPro"/>
</dbReference>
<comment type="catalytic activity">
    <reaction evidence="5">
        <text>alpha-D-glucose 1-phosphate + UTP + H(+) = UDP-alpha-D-glucose + diphosphate</text>
        <dbReference type="Rhea" id="RHEA:19889"/>
        <dbReference type="ChEBI" id="CHEBI:15378"/>
        <dbReference type="ChEBI" id="CHEBI:33019"/>
        <dbReference type="ChEBI" id="CHEBI:46398"/>
        <dbReference type="ChEBI" id="CHEBI:58601"/>
        <dbReference type="ChEBI" id="CHEBI:58885"/>
        <dbReference type="EC" id="2.7.7.9"/>
    </reaction>
</comment>
<evidence type="ECO:0000256" key="4">
    <source>
        <dbReference type="ARBA" id="ARBA00022695"/>
    </source>
</evidence>
<organism evidence="7 8">
    <name type="scientific">Candidatus Spechtbacteria bacterium RIFCSPLOWO2_01_FULL_46_10</name>
    <dbReference type="NCBI Taxonomy" id="1802163"/>
    <lineage>
        <taxon>Bacteria</taxon>
        <taxon>Candidatus Spechtiibacteriota</taxon>
    </lineage>
</organism>
<evidence type="ECO:0000256" key="3">
    <source>
        <dbReference type="ARBA" id="ARBA00022679"/>
    </source>
</evidence>
<dbReference type="PANTHER" id="PTHR43197">
    <property type="entry name" value="UTP--GLUCOSE-1-PHOSPHATE URIDYLYLTRANSFERASE"/>
    <property type="match status" value="1"/>
</dbReference>
<keyword evidence="3" id="KW-0808">Transferase</keyword>
<dbReference type="PANTHER" id="PTHR43197:SF1">
    <property type="entry name" value="UTP--GLUCOSE-1-PHOSPHATE URIDYLYLTRANSFERASE"/>
    <property type="match status" value="1"/>
</dbReference>
<dbReference type="STRING" id="1802163.A2932_00035"/>
<dbReference type="InterPro" id="IPR029044">
    <property type="entry name" value="Nucleotide-diphossugar_trans"/>
</dbReference>
<name>A0A1G2HFQ3_9BACT</name>
<protein>
    <recommendedName>
        <fullName evidence="2">UTP--glucose-1-phosphate uridylyltransferase</fullName>
        <ecNumber evidence="2">2.7.7.9</ecNumber>
    </recommendedName>
</protein>
<evidence type="ECO:0000256" key="1">
    <source>
        <dbReference type="ARBA" id="ARBA00006890"/>
    </source>
</evidence>
<dbReference type="Proteomes" id="UP000179153">
    <property type="component" value="Unassembled WGS sequence"/>
</dbReference>
<keyword evidence="4" id="KW-0548">Nucleotidyltransferase</keyword>
<evidence type="ECO:0000256" key="2">
    <source>
        <dbReference type="ARBA" id="ARBA00012415"/>
    </source>
</evidence>
<dbReference type="CDD" id="cd02541">
    <property type="entry name" value="UGPase_prokaryotic"/>
    <property type="match status" value="1"/>
</dbReference>
<feature type="domain" description="Nucleotidyl transferase" evidence="6">
    <location>
        <begin position="12"/>
        <end position="270"/>
    </location>
</feature>
<comment type="caution">
    <text evidence="7">The sequence shown here is derived from an EMBL/GenBank/DDBJ whole genome shotgun (WGS) entry which is preliminary data.</text>
</comment>
<reference evidence="7 8" key="1">
    <citation type="journal article" date="2016" name="Nat. Commun.">
        <title>Thousands of microbial genomes shed light on interconnected biogeochemical processes in an aquifer system.</title>
        <authorList>
            <person name="Anantharaman K."/>
            <person name="Brown C.T."/>
            <person name="Hug L.A."/>
            <person name="Sharon I."/>
            <person name="Castelle C.J."/>
            <person name="Probst A.J."/>
            <person name="Thomas B.C."/>
            <person name="Singh A."/>
            <person name="Wilkins M.J."/>
            <person name="Karaoz U."/>
            <person name="Brodie E.L."/>
            <person name="Williams K.H."/>
            <person name="Hubbard S.S."/>
            <person name="Banfield J.F."/>
        </authorList>
    </citation>
    <scope>NUCLEOTIDE SEQUENCE [LARGE SCALE GENOMIC DNA]</scope>
</reference>
<dbReference type="InterPro" id="IPR005771">
    <property type="entry name" value="GalU_uridylyltTrfase_bac/arc"/>
</dbReference>
<accession>A0A1G2HFQ3</accession>
<dbReference type="Gene3D" id="3.90.550.10">
    <property type="entry name" value="Spore Coat Polysaccharide Biosynthesis Protein SpsA, Chain A"/>
    <property type="match status" value="1"/>
</dbReference>
<gene>
    <name evidence="7" type="ORF">A2932_00035</name>
</gene>
<evidence type="ECO:0000259" key="6">
    <source>
        <dbReference type="Pfam" id="PF00483"/>
    </source>
</evidence>
<proteinExistence type="inferred from homology"/>
<dbReference type="AlphaFoldDB" id="A0A1G2HFQ3"/>
<sequence length="296" mass="33223">MPTGAKQKVRTAVILVAGMGTRFLPATKNQPKEMLPIVDKPVVQYLVEEAVASGITDIVFVTNRDKTAVRAHFSPNKKLERFLEARGKPELTQKILSLHKQARFHYTYQDNPRGNGDAVSRAKKLVGTEPFALFFADDIMISEREPAIKQLISAHNLLGTSIMGLVRVPRKEVYRYGVVKSKKVGERIYSVKDVVEKPHPDKAPSNFASVGRFVLTNDVFERIKQAKPRNGEIYLADALAALAREGQVHGVEMDGTWYDCGSKIGFWRANFEFGLAHDEIGQEARGYLHNFRNKTK</sequence>
<dbReference type="GO" id="GO:0003983">
    <property type="term" value="F:UTP:glucose-1-phosphate uridylyltransferase activity"/>
    <property type="evidence" value="ECO:0007669"/>
    <property type="project" value="UniProtKB-EC"/>
</dbReference>
<evidence type="ECO:0000313" key="7">
    <source>
        <dbReference type="EMBL" id="OGZ61327.1"/>
    </source>
</evidence>
<dbReference type="EC" id="2.7.7.9" evidence="2"/>